<keyword evidence="4" id="KW-1185">Reference proteome</keyword>
<dbReference type="Pfam" id="PF01549">
    <property type="entry name" value="ShK"/>
    <property type="match status" value="2"/>
</dbReference>
<dbReference type="WBParaSite" id="ACOC_0000578501-mRNA-1">
    <property type="protein sequence ID" value="ACOC_0000578501-mRNA-1"/>
    <property type="gene ID" value="ACOC_0000578501"/>
</dbReference>
<evidence type="ECO:0000313" key="5">
    <source>
        <dbReference type="WBParaSite" id="ACOC_0000578501-mRNA-1"/>
    </source>
</evidence>
<dbReference type="SMART" id="SM00254">
    <property type="entry name" value="ShKT"/>
    <property type="match status" value="2"/>
</dbReference>
<dbReference type="Gene3D" id="1.10.10.1870">
    <property type="entry name" value="ShTK domain-like"/>
    <property type="match status" value="1"/>
</dbReference>
<dbReference type="EMBL" id="UYYA01003894">
    <property type="protein sequence ID" value="VDM57371.1"/>
    <property type="molecule type" value="Genomic_DNA"/>
</dbReference>
<dbReference type="Proteomes" id="UP000267027">
    <property type="component" value="Unassembled WGS sequence"/>
</dbReference>
<dbReference type="OMA" id="VAYLCEN"/>
<gene>
    <name evidence="3" type="ORF">ACOC_LOCUS5786</name>
</gene>
<accession>A0A158PGX6</accession>
<dbReference type="OrthoDB" id="5863778at2759"/>
<name>A0A158PGX6_ANGCS</name>
<dbReference type="InterPro" id="IPR003582">
    <property type="entry name" value="ShKT_dom"/>
</dbReference>
<proteinExistence type="predicted"/>
<dbReference type="AlphaFoldDB" id="A0A158PGX6"/>
<sequence>MQTYCTRRGYVQLMKEQCQRTCGYCRKYIGSCFDMVNPQTGVNDCSAMKFYCTNYGYVLLMKEQCPKTYGYCRK</sequence>
<protein>
    <submittedName>
        <fullName evidence="5">ShKT domain-containing protein</fullName>
    </submittedName>
</protein>
<reference evidence="3 4" key="2">
    <citation type="submission" date="2018-11" db="EMBL/GenBank/DDBJ databases">
        <authorList>
            <consortium name="Pathogen Informatics"/>
        </authorList>
    </citation>
    <scope>NUCLEOTIDE SEQUENCE [LARGE SCALE GENOMIC DNA]</scope>
    <source>
        <strain evidence="3 4">Costa Rica</strain>
    </source>
</reference>
<dbReference type="Gene3D" id="1.10.10.1940">
    <property type="match status" value="1"/>
</dbReference>
<feature type="domain" description="ShKT" evidence="2">
    <location>
        <begin position="1"/>
        <end position="25"/>
    </location>
</feature>
<evidence type="ECO:0000313" key="3">
    <source>
        <dbReference type="EMBL" id="VDM57371.1"/>
    </source>
</evidence>
<evidence type="ECO:0000313" key="4">
    <source>
        <dbReference type="Proteomes" id="UP000267027"/>
    </source>
</evidence>
<dbReference type="PROSITE" id="PS51670">
    <property type="entry name" value="SHKT"/>
    <property type="match status" value="1"/>
</dbReference>
<comment type="caution">
    <text evidence="1">Lacks conserved residue(s) required for the propagation of feature annotation.</text>
</comment>
<organism evidence="5">
    <name type="scientific">Angiostrongylus costaricensis</name>
    <name type="common">Nematode worm</name>
    <dbReference type="NCBI Taxonomy" id="334426"/>
    <lineage>
        <taxon>Eukaryota</taxon>
        <taxon>Metazoa</taxon>
        <taxon>Ecdysozoa</taxon>
        <taxon>Nematoda</taxon>
        <taxon>Chromadorea</taxon>
        <taxon>Rhabditida</taxon>
        <taxon>Rhabditina</taxon>
        <taxon>Rhabditomorpha</taxon>
        <taxon>Strongyloidea</taxon>
        <taxon>Metastrongylidae</taxon>
        <taxon>Angiostrongylus</taxon>
    </lineage>
</organism>
<dbReference type="PANTHER" id="PTHR46219:SF5">
    <property type="entry name" value="SHKT DOMAIN-CONTAINING PROTEIN"/>
    <property type="match status" value="1"/>
</dbReference>
<dbReference type="STRING" id="334426.A0A158PGX6"/>
<dbReference type="PANTHER" id="PTHR46219">
    <property type="entry name" value="PROTEIN CBG11138"/>
    <property type="match status" value="1"/>
</dbReference>
<reference evidence="5" key="1">
    <citation type="submission" date="2016-04" db="UniProtKB">
        <authorList>
            <consortium name="WormBaseParasite"/>
        </authorList>
    </citation>
    <scope>IDENTIFICATION</scope>
</reference>
<evidence type="ECO:0000259" key="2">
    <source>
        <dbReference type="PROSITE" id="PS51670"/>
    </source>
</evidence>
<evidence type="ECO:0000256" key="1">
    <source>
        <dbReference type="PROSITE-ProRule" id="PRU01005"/>
    </source>
</evidence>